<proteinExistence type="predicted"/>
<dbReference type="EMBL" id="LAZR01033620">
    <property type="protein sequence ID" value="KKL47562.1"/>
    <property type="molecule type" value="Genomic_DNA"/>
</dbReference>
<gene>
    <name evidence="1" type="ORF">LCGC14_2334350</name>
</gene>
<sequence length="80" mass="9465">MGLMWLSEEEHMMIGQLRDELVSLSKQRRGVLQEVVLTGEVIDLKKRIVELEIQEGKIKEDHAKEDRELRHMIGLEKERQ</sequence>
<feature type="non-terminal residue" evidence="1">
    <location>
        <position position="80"/>
    </location>
</feature>
<organism evidence="1">
    <name type="scientific">marine sediment metagenome</name>
    <dbReference type="NCBI Taxonomy" id="412755"/>
    <lineage>
        <taxon>unclassified sequences</taxon>
        <taxon>metagenomes</taxon>
        <taxon>ecological metagenomes</taxon>
    </lineage>
</organism>
<evidence type="ECO:0000313" key="1">
    <source>
        <dbReference type="EMBL" id="KKL47562.1"/>
    </source>
</evidence>
<comment type="caution">
    <text evidence="1">The sequence shown here is derived from an EMBL/GenBank/DDBJ whole genome shotgun (WGS) entry which is preliminary data.</text>
</comment>
<accession>A0A0F9F8W9</accession>
<protein>
    <submittedName>
        <fullName evidence="1">Uncharacterized protein</fullName>
    </submittedName>
</protein>
<dbReference type="AlphaFoldDB" id="A0A0F9F8W9"/>
<reference evidence="1" key="1">
    <citation type="journal article" date="2015" name="Nature">
        <title>Complex archaea that bridge the gap between prokaryotes and eukaryotes.</title>
        <authorList>
            <person name="Spang A."/>
            <person name="Saw J.H."/>
            <person name="Jorgensen S.L."/>
            <person name="Zaremba-Niedzwiedzka K."/>
            <person name="Martijn J."/>
            <person name="Lind A.E."/>
            <person name="van Eijk R."/>
            <person name="Schleper C."/>
            <person name="Guy L."/>
            <person name="Ettema T.J."/>
        </authorList>
    </citation>
    <scope>NUCLEOTIDE SEQUENCE</scope>
</reference>
<name>A0A0F9F8W9_9ZZZZ</name>